<dbReference type="Proteomes" id="UP000288086">
    <property type="component" value="Unassembled WGS sequence"/>
</dbReference>
<evidence type="ECO:0000313" key="2">
    <source>
        <dbReference type="Proteomes" id="UP000288086"/>
    </source>
</evidence>
<gene>
    <name evidence="1" type="ORF">VT98_10456</name>
</gene>
<name>A0A444J8V4_9BACT</name>
<reference evidence="1 2" key="1">
    <citation type="submission" date="2017-01" db="EMBL/GenBank/DDBJ databases">
        <title>The cable genome- insights into the physiology and evolution of filamentous bacteria capable of sulfide oxidation via long distance electron transfer.</title>
        <authorList>
            <person name="Schreiber L."/>
            <person name="Bjerg J.T."/>
            <person name="Boggild A."/>
            <person name="Van De Vossenberg J."/>
            <person name="Meysman F."/>
            <person name="Nielsen L.P."/>
            <person name="Schramm A."/>
            <person name="Kjeldsen K.U."/>
        </authorList>
    </citation>
    <scope>NUCLEOTIDE SEQUENCE [LARGE SCALE GENOMIC DNA]</scope>
    <source>
        <strain evidence="1">A1</strain>
    </source>
</reference>
<comment type="caution">
    <text evidence="1">The sequence shown here is derived from an EMBL/GenBank/DDBJ whole genome shotgun (WGS) entry which is preliminary data.</text>
</comment>
<sequence length="189" mass="22313">MPIQYISRLEKTYYLHEGVTKTGKPRYYISLKSEGKLLDIMPEDFEIYENPSGQVYCRKIPKKTITDEEVAIVEQGMEQFSKIEYYKIDVKQKTIHVFIANQDTDSLLEIFSAGREQKEARRLLIQAIDYSAYMEFVLTNDKARLFTVRRYCFLGSVDDWIKVGKPGRLDELVKEYVRHLGEDSYYELF</sequence>
<dbReference type="AlphaFoldDB" id="A0A444J8V4"/>
<keyword evidence="2" id="KW-1185">Reference proteome</keyword>
<dbReference type="EMBL" id="MTKP01000045">
    <property type="protein sequence ID" value="RWX49480.1"/>
    <property type="molecule type" value="Genomic_DNA"/>
</dbReference>
<organism evidence="1 2">
    <name type="scientific">Candidatus Electrothrix communis</name>
    <dbReference type="NCBI Taxonomy" id="1859133"/>
    <lineage>
        <taxon>Bacteria</taxon>
        <taxon>Pseudomonadati</taxon>
        <taxon>Thermodesulfobacteriota</taxon>
        <taxon>Desulfobulbia</taxon>
        <taxon>Desulfobulbales</taxon>
        <taxon>Desulfobulbaceae</taxon>
        <taxon>Candidatus Electrothrix</taxon>
    </lineage>
</organism>
<evidence type="ECO:0000313" key="1">
    <source>
        <dbReference type="EMBL" id="RWX49480.1"/>
    </source>
</evidence>
<proteinExistence type="predicted"/>
<accession>A0A444J8V4</accession>
<protein>
    <submittedName>
        <fullName evidence="1">Uncharacterized protein</fullName>
    </submittedName>
</protein>